<comment type="caution">
    <text evidence="1">The sequence shown here is derived from an EMBL/GenBank/DDBJ whole genome shotgun (WGS) entry which is preliminary data.</text>
</comment>
<dbReference type="EMBL" id="SZQA01000006">
    <property type="protein sequence ID" value="TKK89615.1"/>
    <property type="molecule type" value="Genomic_DNA"/>
</dbReference>
<name>A0A4U3MJM2_9ACTN</name>
<dbReference type="InterPro" id="IPR016024">
    <property type="entry name" value="ARM-type_fold"/>
</dbReference>
<evidence type="ECO:0000313" key="1">
    <source>
        <dbReference type="EMBL" id="TKK89615.1"/>
    </source>
</evidence>
<dbReference type="RefSeq" id="WP_137246673.1">
    <property type="nucleotide sequence ID" value="NZ_SZQA01000006.1"/>
</dbReference>
<accession>A0A4U3MJM2</accession>
<evidence type="ECO:0008006" key="3">
    <source>
        <dbReference type="Google" id="ProtNLM"/>
    </source>
</evidence>
<dbReference type="SUPFAM" id="SSF48371">
    <property type="entry name" value="ARM repeat"/>
    <property type="match status" value="1"/>
</dbReference>
<dbReference type="Proteomes" id="UP000308705">
    <property type="component" value="Unassembled WGS sequence"/>
</dbReference>
<dbReference type="Gene3D" id="1.25.10.10">
    <property type="entry name" value="Leucine-rich Repeat Variant"/>
    <property type="match status" value="2"/>
</dbReference>
<protein>
    <recommendedName>
        <fullName evidence="3">HEAT repeat domain-containing protein</fullName>
    </recommendedName>
</protein>
<proteinExistence type="predicted"/>
<dbReference type="OrthoDB" id="3462737at2"/>
<organism evidence="1 2">
    <name type="scientific">Herbidospora galbida</name>
    <dbReference type="NCBI Taxonomy" id="2575442"/>
    <lineage>
        <taxon>Bacteria</taxon>
        <taxon>Bacillati</taxon>
        <taxon>Actinomycetota</taxon>
        <taxon>Actinomycetes</taxon>
        <taxon>Streptosporangiales</taxon>
        <taxon>Streptosporangiaceae</taxon>
        <taxon>Herbidospora</taxon>
    </lineage>
</organism>
<dbReference type="AlphaFoldDB" id="A0A4U3MJM2"/>
<dbReference type="InterPro" id="IPR011989">
    <property type="entry name" value="ARM-like"/>
</dbReference>
<keyword evidence="2" id="KW-1185">Reference proteome</keyword>
<sequence>MFAADDVVRDFGTSGDEPGTASAAGLRWLADEVDASPAGPWSARLAAVTCDVPRLLDLLGHPSPGLRRVVAFALSYVPDPALGPVLRGHMEVEPDTAAGMATLVALSRHPAQVPFVRGHLRSEHPELRFGAAFGLLIRAGETDDASVAALALCAENGVADCAERLPWMDPEWDTVTGVVCERLRCRPEALGRLLTILLSRKRPPAACCWEAAGLAAQSDHGRSLGPLVLALTDHPDFSVRQAALRNIVAWIDEPGYLDRVAELADDPDLGEIAMCVLVKQGDPRCVPALQRMIAGPLGGYVNAPPDWVEQNVSRDLVLRTAAPFADDLLPAVEERLEGDLTPHEEKVLIQGFGETVLTRWLARLRGPARERLRRILG</sequence>
<reference evidence="1 2" key="1">
    <citation type="submission" date="2019-04" db="EMBL/GenBank/DDBJ databases">
        <title>Herbidospora sp. NEAU-GS14.nov., a novel actinomycete isolated from soil.</title>
        <authorList>
            <person name="Han L."/>
        </authorList>
    </citation>
    <scope>NUCLEOTIDE SEQUENCE [LARGE SCALE GENOMIC DNA]</scope>
    <source>
        <strain evidence="1 2">NEAU-GS14</strain>
    </source>
</reference>
<gene>
    <name evidence="1" type="ORF">FDA94_09540</name>
</gene>
<evidence type="ECO:0000313" key="2">
    <source>
        <dbReference type="Proteomes" id="UP000308705"/>
    </source>
</evidence>